<evidence type="ECO:0000313" key="2">
    <source>
        <dbReference type="EMBL" id="SVA82771.1"/>
    </source>
</evidence>
<keyword evidence="1" id="KW-0812">Transmembrane</keyword>
<protein>
    <submittedName>
        <fullName evidence="2">Uncharacterized protein</fullName>
    </submittedName>
</protein>
<proteinExistence type="predicted"/>
<dbReference type="InterPro" id="IPR036280">
    <property type="entry name" value="Multihaem_cyt_sf"/>
</dbReference>
<dbReference type="SUPFAM" id="SSF48695">
    <property type="entry name" value="Multiheme cytochromes"/>
    <property type="match status" value="1"/>
</dbReference>
<feature type="transmembrane region" description="Helical" evidence="1">
    <location>
        <begin position="20"/>
        <end position="46"/>
    </location>
</feature>
<sequence>MAPDNEKANPKSASLPKMLILVLTAGGFGVLAVVGVIAAFVITGWLGQPVPVLGFQQTFDQPIDFPHTIHASTNQLEHIAADGQTMEGLGLDCTFCHRTVSTQANAGIPPVGFCATCHAVIGSADNNQINILRDAAGIIGDDGQEPINWRRVHRLPDHVRFVHEPHIRYLTQNPSEVKGTTDGVTEGPSGVCSTCHGNVATMQQVEQVEALKMGQCVDCHRDNGAPTDCVACHH</sequence>
<keyword evidence="1" id="KW-1133">Transmembrane helix</keyword>
<organism evidence="2">
    <name type="scientific">marine metagenome</name>
    <dbReference type="NCBI Taxonomy" id="408172"/>
    <lineage>
        <taxon>unclassified sequences</taxon>
        <taxon>metagenomes</taxon>
        <taxon>ecological metagenomes</taxon>
    </lineage>
</organism>
<dbReference type="AlphaFoldDB" id="A0A381Z1F8"/>
<keyword evidence="1" id="KW-0472">Membrane</keyword>
<reference evidence="2" key="1">
    <citation type="submission" date="2018-05" db="EMBL/GenBank/DDBJ databases">
        <authorList>
            <person name="Lanie J.A."/>
            <person name="Ng W.-L."/>
            <person name="Kazmierczak K.M."/>
            <person name="Andrzejewski T.M."/>
            <person name="Davidsen T.M."/>
            <person name="Wayne K.J."/>
            <person name="Tettelin H."/>
            <person name="Glass J.I."/>
            <person name="Rusch D."/>
            <person name="Podicherti R."/>
            <person name="Tsui H.-C.T."/>
            <person name="Winkler M.E."/>
        </authorList>
    </citation>
    <scope>NUCLEOTIDE SEQUENCE</scope>
</reference>
<dbReference type="PANTHER" id="PTHR39425:SF1">
    <property type="entry name" value="CYTOCHROME C7-LIKE DOMAIN-CONTAINING PROTEIN"/>
    <property type="match status" value="1"/>
</dbReference>
<dbReference type="EMBL" id="UINC01019535">
    <property type="protein sequence ID" value="SVA82771.1"/>
    <property type="molecule type" value="Genomic_DNA"/>
</dbReference>
<name>A0A381Z1F8_9ZZZZ</name>
<dbReference type="PANTHER" id="PTHR39425">
    <property type="entry name" value="LIPOPROTEIN CYTOCHROME C"/>
    <property type="match status" value="1"/>
</dbReference>
<gene>
    <name evidence="2" type="ORF">METZ01_LOCUS135625</name>
</gene>
<dbReference type="Gene3D" id="3.90.10.10">
    <property type="entry name" value="Cytochrome C3"/>
    <property type="match status" value="2"/>
</dbReference>
<dbReference type="CDD" id="cd08168">
    <property type="entry name" value="Cytochrom_C3"/>
    <property type="match status" value="1"/>
</dbReference>
<evidence type="ECO:0000256" key="1">
    <source>
        <dbReference type="SAM" id="Phobius"/>
    </source>
</evidence>
<accession>A0A381Z1F8</accession>